<gene>
    <name evidence="3" type="ORF">NMOB1V02_LOCUS5229</name>
</gene>
<proteinExistence type="predicted"/>
<dbReference type="PANTHER" id="PTHR31328:SF2">
    <property type="entry name" value="BIOGENESIS OF LYSOSOME-RELATED ORGANELLES COMPLEX 1 SUBUNIT 6"/>
    <property type="match status" value="1"/>
</dbReference>
<reference evidence="3" key="1">
    <citation type="submission" date="2020-11" db="EMBL/GenBank/DDBJ databases">
        <authorList>
            <person name="Tran Van P."/>
        </authorList>
    </citation>
    <scope>NUCLEOTIDE SEQUENCE</scope>
</reference>
<name>A0A7R9BLF3_9CRUS</name>
<feature type="region of interest" description="Disordered" evidence="1">
    <location>
        <begin position="24"/>
        <end position="52"/>
    </location>
</feature>
<keyword evidence="2" id="KW-0812">Transmembrane</keyword>
<evidence type="ECO:0000256" key="2">
    <source>
        <dbReference type="SAM" id="Phobius"/>
    </source>
</evidence>
<keyword evidence="4" id="KW-1185">Reference proteome</keyword>
<dbReference type="GO" id="GO:0031083">
    <property type="term" value="C:BLOC-1 complex"/>
    <property type="evidence" value="ECO:0007669"/>
    <property type="project" value="TreeGrafter"/>
</dbReference>
<keyword evidence="2" id="KW-1133">Transmembrane helix</keyword>
<dbReference type="PANTHER" id="PTHR31328">
    <property type="entry name" value="BIOGENESIS OF LYSOSOME-RELATED ORGANELLES COMPLEX 1 SUBUNIT 6"/>
    <property type="match status" value="1"/>
</dbReference>
<dbReference type="Proteomes" id="UP000678499">
    <property type="component" value="Unassembled WGS sequence"/>
</dbReference>
<evidence type="ECO:0000313" key="4">
    <source>
        <dbReference type="Proteomes" id="UP000678499"/>
    </source>
</evidence>
<organism evidence="3">
    <name type="scientific">Notodromas monacha</name>
    <dbReference type="NCBI Taxonomy" id="399045"/>
    <lineage>
        <taxon>Eukaryota</taxon>
        <taxon>Metazoa</taxon>
        <taxon>Ecdysozoa</taxon>
        <taxon>Arthropoda</taxon>
        <taxon>Crustacea</taxon>
        <taxon>Oligostraca</taxon>
        <taxon>Ostracoda</taxon>
        <taxon>Podocopa</taxon>
        <taxon>Podocopida</taxon>
        <taxon>Cypridocopina</taxon>
        <taxon>Cypridoidea</taxon>
        <taxon>Cyprididae</taxon>
        <taxon>Notodromas</taxon>
    </lineage>
</organism>
<dbReference type="InterPro" id="IPR028119">
    <property type="entry name" value="Snapin/Pallidin/Snn1"/>
</dbReference>
<evidence type="ECO:0000256" key="1">
    <source>
        <dbReference type="SAM" id="MobiDB-lite"/>
    </source>
</evidence>
<dbReference type="EMBL" id="OA882960">
    <property type="protein sequence ID" value="CAD7277498.1"/>
    <property type="molecule type" value="Genomic_DNA"/>
</dbReference>
<dbReference type="Pfam" id="PF14712">
    <property type="entry name" value="Snapin_Pallidin"/>
    <property type="match status" value="1"/>
</dbReference>
<feature type="transmembrane region" description="Helical" evidence="2">
    <location>
        <begin position="68"/>
        <end position="90"/>
    </location>
</feature>
<sequence>MVTGPSAGSVSPANNIPRQDLTSWAQQSNPGASPSMTNPQRHRIKPRISYPSGPTHAGPNYLGTISPFTFDAALTTIAIAAFLSFGLRIIQTFVPGRRKRSVNNDDIGVQSDFLDNNVDLLTEQVLPHLEKNWNDLPPYAPEITYLGFEMLWNFWKEHFLGWNVNLKRICRTYKDLLPGSRNNYRQASFAWSLVEKVGATWIKPFINAVDVGLNSRECHNLAQLTHVRRRKRGAYVVTMEKDLEICCAPQFAPLVTNPEIGDVSKLEEDLRRNAELFAEGITQHYSRYIADSSQRLEELRRSQEVISENLRLENERIEVAMNSDELQKLFEKTRKYTEKLVKIKRDMVSLQERAAKLKKRALTLQLRKQKEAYKRDQQRRMEAEKEKALIAKMSKSTDRR</sequence>
<accession>A0A7R9BLF3</accession>
<feature type="compositionally biased region" description="Polar residues" evidence="1">
    <location>
        <begin position="24"/>
        <end position="39"/>
    </location>
</feature>
<evidence type="ECO:0000313" key="3">
    <source>
        <dbReference type="EMBL" id="CAD7277498.1"/>
    </source>
</evidence>
<dbReference type="OrthoDB" id="19659at2759"/>
<dbReference type="EMBL" id="CAJPEX010000923">
    <property type="protein sequence ID" value="CAG0917650.1"/>
    <property type="molecule type" value="Genomic_DNA"/>
</dbReference>
<protein>
    <submittedName>
        <fullName evidence="3">Uncharacterized protein</fullName>
    </submittedName>
</protein>
<feature type="region of interest" description="Disordered" evidence="1">
    <location>
        <begin position="373"/>
        <end position="400"/>
    </location>
</feature>
<keyword evidence="2" id="KW-0472">Membrane</keyword>
<dbReference type="AlphaFoldDB" id="A0A7R9BLF3"/>
<dbReference type="GO" id="GO:0030133">
    <property type="term" value="C:transport vesicle"/>
    <property type="evidence" value="ECO:0007669"/>
    <property type="project" value="TreeGrafter"/>
</dbReference>